<dbReference type="PROSITE" id="PS51257">
    <property type="entry name" value="PROKAR_LIPOPROTEIN"/>
    <property type="match status" value="1"/>
</dbReference>
<dbReference type="InterPro" id="IPR050553">
    <property type="entry name" value="Thioredoxin_ResA/DsbE_sf"/>
</dbReference>
<evidence type="ECO:0000256" key="6">
    <source>
        <dbReference type="SAM" id="SignalP"/>
    </source>
</evidence>
<dbReference type="PROSITE" id="PS00194">
    <property type="entry name" value="THIOREDOXIN_1"/>
    <property type="match status" value="1"/>
</dbReference>
<dbReference type="EMBL" id="JACYXZ010000004">
    <property type="protein sequence ID" value="MBD8870949.1"/>
    <property type="molecule type" value="Genomic_DNA"/>
</dbReference>
<organism evidence="8 9">
    <name type="scientific">Nocardioides donggukensis</name>
    <dbReference type="NCBI Taxonomy" id="2774019"/>
    <lineage>
        <taxon>Bacteria</taxon>
        <taxon>Bacillati</taxon>
        <taxon>Actinomycetota</taxon>
        <taxon>Actinomycetes</taxon>
        <taxon>Propionibacteriales</taxon>
        <taxon>Nocardioidaceae</taxon>
        <taxon>Nocardioides</taxon>
    </lineage>
</organism>
<keyword evidence="9" id="KW-1185">Reference proteome</keyword>
<evidence type="ECO:0000256" key="5">
    <source>
        <dbReference type="ARBA" id="ARBA00023284"/>
    </source>
</evidence>
<dbReference type="SUPFAM" id="SSF52833">
    <property type="entry name" value="Thioredoxin-like"/>
    <property type="match status" value="1"/>
</dbReference>
<dbReference type="Proteomes" id="UP000616839">
    <property type="component" value="Unassembled WGS sequence"/>
</dbReference>
<dbReference type="InterPro" id="IPR017937">
    <property type="entry name" value="Thioredoxin_CS"/>
</dbReference>
<gene>
    <name evidence="8" type="ORF">IE331_15070</name>
</gene>
<feature type="domain" description="Thioredoxin" evidence="7">
    <location>
        <begin position="59"/>
        <end position="201"/>
    </location>
</feature>
<name>A0A927K663_9ACTN</name>
<dbReference type="Pfam" id="PF08534">
    <property type="entry name" value="Redoxin"/>
    <property type="match status" value="1"/>
</dbReference>
<dbReference type="PANTHER" id="PTHR42852">
    <property type="entry name" value="THIOL:DISULFIDE INTERCHANGE PROTEIN DSBE"/>
    <property type="match status" value="1"/>
</dbReference>
<evidence type="ECO:0000256" key="4">
    <source>
        <dbReference type="ARBA" id="ARBA00023157"/>
    </source>
</evidence>
<dbReference type="PANTHER" id="PTHR42852:SF6">
    <property type="entry name" value="THIOL:DISULFIDE INTERCHANGE PROTEIN DSBE"/>
    <property type="match status" value="1"/>
</dbReference>
<reference evidence="8" key="1">
    <citation type="submission" date="2020-09" db="EMBL/GenBank/DDBJ databases">
        <title>Nocardioides sp. strain MJB4 16S ribosomal RNA gene Genome sequencing and assembly.</title>
        <authorList>
            <person name="Kim I."/>
        </authorList>
    </citation>
    <scope>NUCLEOTIDE SEQUENCE</scope>
    <source>
        <strain evidence="8">MJB4</strain>
    </source>
</reference>
<dbReference type="GO" id="GO:0016491">
    <property type="term" value="F:oxidoreductase activity"/>
    <property type="evidence" value="ECO:0007669"/>
    <property type="project" value="InterPro"/>
</dbReference>
<evidence type="ECO:0000313" key="9">
    <source>
        <dbReference type="Proteomes" id="UP000616839"/>
    </source>
</evidence>
<keyword evidence="3" id="KW-0735">Signal-anchor</keyword>
<dbReference type="CDD" id="cd02966">
    <property type="entry name" value="TlpA_like_family"/>
    <property type="match status" value="1"/>
</dbReference>
<feature type="chain" id="PRO_5039414804" evidence="6">
    <location>
        <begin position="22"/>
        <end position="204"/>
    </location>
</feature>
<keyword evidence="5" id="KW-0676">Redox-active center</keyword>
<keyword evidence="2" id="KW-0201">Cytochrome c-type biogenesis</keyword>
<sequence>MTRTALTAALLGALVTLSACGGSPDLPSPSRAQIDVDTPQLRAAKARADVAPCAAGPGEHVDGGLPAVTLPCLGGGEDVDVSTLRGPMVVNLWAVWCGPCREELPIYQRFHERYGDRVAVLGIDYQDTQPAAALDLVRETGVTYPLLADPQSALSLKDPLPNIQGLPYLALVDEDGVVVHQEFVEVTSLGQLERLVDEHLGVDL</sequence>
<keyword evidence="6" id="KW-0732">Signal</keyword>
<feature type="signal peptide" evidence="6">
    <location>
        <begin position="1"/>
        <end position="21"/>
    </location>
</feature>
<evidence type="ECO:0000256" key="3">
    <source>
        <dbReference type="ARBA" id="ARBA00022968"/>
    </source>
</evidence>
<evidence type="ECO:0000313" key="8">
    <source>
        <dbReference type="EMBL" id="MBD8870949.1"/>
    </source>
</evidence>
<proteinExistence type="predicted"/>
<dbReference type="AlphaFoldDB" id="A0A927K663"/>
<evidence type="ECO:0000256" key="2">
    <source>
        <dbReference type="ARBA" id="ARBA00022748"/>
    </source>
</evidence>
<dbReference type="GO" id="GO:0030313">
    <property type="term" value="C:cell envelope"/>
    <property type="evidence" value="ECO:0007669"/>
    <property type="project" value="UniProtKB-SubCell"/>
</dbReference>
<comment type="caution">
    <text evidence="8">The sequence shown here is derived from an EMBL/GenBank/DDBJ whole genome shotgun (WGS) entry which is preliminary data.</text>
</comment>
<dbReference type="PROSITE" id="PS51352">
    <property type="entry name" value="THIOREDOXIN_2"/>
    <property type="match status" value="1"/>
</dbReference>
<dbReference type="InterPro" id="IPR013766">
    <property type="entry name" value="Thioredoxin_domain"/>
</dbReference>
<dbReference type="GO" id="GO:0017004">
    <property type="term" value="P:cytochrome complex assembly"/>
    <property type="evidence" value="ECO:0007669"/>
    <property type="project" value="UniProtKB-KW"/>
</dbReference>
<keyword evidence="4" id="KW-1015">Disulfide bond</keyword>
<dbReference type="InterPro" id="IPR013740">
    <property type="entry name" value="Redoxin"/>
</dbReference>
<dbReference type="InterPro" id="IPR036249">
    <property type="entry name" value="Thioredoxin-like_sf"/>
</dbReference>
<comment type="subcellular location">
    <subcellularLocation>
        <location evidence="1">Cell envelope</location>
    </subcellularLocation>
</comment>
<protein>
    <submittedName>
        <fullName evidence="8">TlpA family protein disulfide reductase</fullName>
    </submittedName>
</protein>
<evidence type="ECO:0000256" key="1">
    <source>
        <dbReference type="ARBA" id="ARBA00004196"/>
    </source>
</evidence>
<dbReference type="RefSeq" id="WP_192144275.1">
    <property type="nucleotide sequence ID" value="NZ_JACYXZ010000004.1"/>
</dbReference>
<accession>A0A927K663</accession>
<keyword evidence="3" id="KW-0812">Transmembrane</keyword>
<evidence type="ECO:0000259" key="7">
    <source>
        <dbReference type="PROSITE" id="PS51352"/>
    </source>
</evidence>
<dbReference type="Gene3D" id="3.40.30.10">
    <property type="entry name" value="Glutaredoxin"/>
    <property type="match status" value="1"/>
</dbReference>